<protein>
    <submittedName>
        <fullName evidence="3">Hpt domain protein</fullName>
    </submittedName>
</protein>
<dbReference type="InterPro" id="IPR036641">
    <property type="entry name" value="HPT_dom_sf"/>
</dbReference>
<gene>
    <name evidence="3" type="ORF">Pla52o_14190</name>
</gene>
<keyword evidence="1" id="KW-0597">Phosphoprotein</keyword>
<dbReference type="InterPro" id="IPR008207">
    <property type="entry name" value="Sig_transdc_His_kin_Hpt_dom"/>
</dbReference>
<accession>A0A5C6CP16</accession>
<comment type="caution">
    <text evidence="3">The sequence shown here is derived from an EMBL/GenBank/DDBJ whole genome shotgun (WGS) entry which is preliminary data.</text>
</comment>
<name>A0A5C6CP16_9BACT</name>
<dbReference type="SUPFAM" id="SSF47226">
    <property type="entry name" value="Histidine-containing phosphotransfer domain, HPT domain"/>
    <property type="match status" value="1"/>
</dbReference>
<evidence type="ECO:0000313" key="3">
    <source>
        <dbReference type="EMBL" id="TWU25121.1"/>
    </source>
</evidence>
<dbReference type="Gene3D" id="1.20.120.160">
    <property type="entry name" value="HPT domain"/>
    <property type="match status" value="1"/>
</dbReference>
<feature type="modified residue" description="Phosphohistidine" evidence="1">
    <location>
        <position position="34"/>
    </location>
</feature>
<reference evidence="3 4" key="1">
    <citation type="submission" date="2019-02" db="EMBL/GenBank/DDBJ databases">
        <title>Deep-cultivation of Planctomycetes and their phenomic and genomic characterization uncovers novel biology.</title>
        <authorList>
            <person name="Wiegand S."/>
            <person name="Jogler M."/>
            <person name="Boedeker C."/>
            <person name="Pinto D."/>
            <person name="Vollmers J."/>
            <person name="Rivas-Marin E."/>
            <person name="Kohn T."/>
            <person name="Peeters S.H."/>
            <person name="Heuer A."/>
            <person name="Rast P."/>
            <person name="Oberbeckmann S."/>
            <person name="Bunk B."/>
            <person name="Jeske O."/>
            <person name="Meyerdierks A."/>
            <person name="Storesund J.E."/>
            <person name="Kallscheuer N."/>
            <person name="Luecker S."/>
            <person name="Lage O.M."/>
            <person name="Pohl T."/>
            <person name="Merkel B.J."/>
            <person name="Hornburger P."/>
            <person name="Mueller R.-W."/>
            <person name="Bruemmer F."/>
            <person name="Labrenz M."/>
            <person name="Spormann A.M."/>
            <person name="Op Den Camp H."/>
            <person name="Overmann J."/>
            <person name="Amann R."/>
            <person name="Jetten M.S.M."/>
            <person name="Mascher T."/>
            <person name="Medema M.H."/>
            <person name="Devos D.P."/>
            <person name="Kaster A.-K."/>
            <person name="Ovreas L."/>
            <person name="Rohde M."/>
            <person name="Galperin M.Y."/>
            <person name="Jogler C."/>
        </authorList>
    </citation>
    <scope>NUCLEOTIDE SEQUENCE [LARGE SCALE GENOMIC DNA]</scope>
    <source>
        <strain evidence="3 4">Pla52o</strain>
    </source>
</reference>
<sequence>MLAQIVAEDAPPMLAKLETQLNENQLDAAAKSAHALKGLLSTFETGTPVEELQQLIDEARLGQGRTATAMLNKLRPSLDTLVSQVKELTEES</sequence>
<dbReference type="GO" id="GO:0004672">
    <property type="term" value="F:protein kinase activity"/>
    <property type="evidence" value="ECO:0007669"/>
    <property type="project" value="UniProtKB-ARBA"/>
</dbReference>
<organism evidence="3 4">
    <name type="scientific">Novipirellula galeiformis</name>
    <dbReference type="NCBI Taxonomy" id="2528004"/>
    <lineage>
        <taxon>Bacteria</taxon>
        <taxon>Pseudomonadati</taxon>
        <taxon>Planctomycetota</taxon>
        <taxon>Planctomycetia</taxon>
        <taxon>Pirellulales</taxon>
        <taxon>Pirellulaceae</taxon>
        <taxon>Novipirellula</taxon>
    </lineage>
</organism>
<proteinExistence type="predicted"/>
<keyword evidence="4" id="KW-1185">Reference proteome</keyword>
<dbReference type="Pfam" id="PF01627">
    <property type="entry name" value="Hpt"/>
    <property type="match status" value="1"/>
</dbReference>
<dbReference type="PROSITE" id="PS50894">
    <property type="entry name" value="HPT"/>
    <property type="match status" value="1"/>
</dbReference>
<evidence type="ECO:0000256" key="1">
    <source>
        <dbReference type="PROSITE-ProRule" id="PRU00110"/>
    </source>
</evidence>
<dbReference type="Proteomes" id="UP000316304">
    <property type="component" value="Unassembled WGS sequence"/>
</dbReference>
<feature type="domain" description="HPt" evidence="2">
    <location>
        <begin position="1"/>
        <end position="88"/>
    </location>
</feature>
<evidence type="ECO:0000259" key="2">
    <source>
        <dbReference type="PROSITE" id="PS50894"/>
    </source>
</evidence>
<dbReference type="EMBL" id="SJPT01000002">
    <property type="protein sequence ID" value="TWU25121.1"/>
    <property type="molecule type" value="Genomic_DNA"/>
</dbReference>
<evidence type="ECO:0000313" key="4">
    <source>
        <dbReference type="Proteomes" id="UP000316304"/>
    </source>
</evidence>
<dbReference type="AlphaFoldDB" id="A0A5C6CP16"/>
<dbReference type="GO" id="GO:0000160">
    <property type="term" value="P:phosphorelay signal transduction system"/>
    <property type="evidence" value="ECO:0007669"/>
    <property type="project" value="InterPro"/>
</dbReference>